<dbReference type="SUPFAM" id="SSF52540">
    <property type="entry name" value="P-loop containing nucleoside triphosphate hydrolases"/>
    <property type="match status" value="1"/>
</dbReference>
<dbReference type="PANTHER" id="PTHR46765:SF1">
    <property type="entry name" value="P-LOOP CONTAINING NUCLEOSIDE TRIPHOSPHATE HYDROLASES SUPERFAMILY PROTEIN"/>
    <property type="match status" value="1"/>
</dbReference>
<sequence>MLVQFTPAFMQKSIKGSFTIFVSRTMDSQRWLFILIALLSYLFLVYKNVTVKNMWKIFFICAGVETCFEFSLFLSDIRNASLKTILIDCVLEFNVGAALVLYLWRGMFPENERQSIDDVLTDVTDDKLIYLDLEEALMDEILQQKENKQPEEKREDDTLFDNQSGEDVPVDVEENIVDMSQPKEEYVFKVPPEGRSTLCKLNDGSLVFLRREKLKYEQPAPQIHTQLLNKPIEKLINEVHENRIRRELEYKELAAKGNDRLLPSNWNSEMAPRSFIDLISDGHTNRVFMKWLSQWKPTLFHTKENESTTEIDALPFYCPECHQGGHHSSRCLSKPPLRPYFAPDLPSPLPSRPLNPLLVLTGPSASGKSSLVRVAVHAHRLRVVAFSGEMAGVSTQQTIQDMRNVFESKGIEFGTASPPMLLFDNFDTSFSAGERKAIASFLHKRFEESKKDAKISLFPVVIVCNDLYASNLLELKPFYQRLNMPLISNAQQTSVVQRICQKQGIPCDTTAIGTLVDLGQGDIRYVLNSLQAVVLVAGKVTDESVREAGLTSKESVHNLDDFWRLLFLCHRDRGRSGGICSNLSRLFQHFGDVDPERVIEGVLEYLPTIAIPDFTLTKYASAFDAIIDYEWILQKTRQTMHFSLQRMLPAYLGIIHMLYRREAPAKLGRVSTKAGVNLYRQRTANRAEIVSLKYSRALREMEGCRMMPLILEYLSPLLQLITPSIRPVDTLLMTNAEKREVARIAFLMAEYGVYYESNNATGVLQIALKPNLVALVSYPELPSPFLKVQNAVKFKMQGELQKVLIRGNYAMPSNREEAEPVVKKQAPTTPVKRKAHSAQMQSESAKKARQVDVEVNEQEIEKKMTPIKNSFFASHQTARVRKGLQGIVFRFQKGFTCAVRQPASIQDFL</sequence>
<name>A0A196SKT9_BLAHN</name>
<keyword evidence="3" id="KW-0547">Nucleotide-binding</keyword>
<reference evidence="11 12" key="1">
    <citation type="submission" date="2016-05" db="EMBL/GenBank/DDBJ databases">
        <title>Nuclear genome of Blastocystis sp. subtype 1 NandII.</title>
        <authorList>
            <person name="Gentekaki E."/>
            <person name="Curtis B."/>
            <person name="Stairs C."/>
            <person name="Eme L."/>
            <person name="Herman E."/>
            <person name="Klimes V."/>
            <person name="Arias M.C."/>
            <person name="Elias M."/>
            <person name="Hilliou F."/>
            <person name="Klute M."/>
            <person name="Malik S.-B."/>
            <person name="Pightling A."/>
            <person name="Rachubinski R."/>
            <person name="Salas D."/>
            <person name="Schlacht A."/>
            <person name="Suga H."/>
            <person name="Archibald J."/>
            <person name="Ball S.G."/>
            <person name="Clark G."/>
            <person name="Dacks J."/>
            <person name="Van Der Giezen M."/>
            <person name="Tsaousis A."/>
            <person name="Roger A."/>
        </authorList>
    </citation>
    <scope>NUCLEOTIDE SEQUENCE [LARGE SCALE GENOMIC DNA]</scope>
    <source>
        <strain evidence="12">ATCC 50177 / NandII</strain>
    </source>
</reference>
<keyword evidence="7" id="KW-0131">Cell cycle</keyword>
<dbReference type="PANTHER" id="PTHR46765">
    <property type="entry name" value="P-LOOP CONTAINING NUCLEOSIDE TRIPHOSPHATE HYDROLASES SUPERFAMILY PROTEIN"/>
    <property type="match status" value="1"/>
</dbReference>
<feature type="region of interest" description="Disordered" evidence="8">
    <location>
        <begin position="145"/>
        <end position="165"/>
    </location>
</feature>
<evidence type="ECO:0000256" key="5">
    <source>
        <dbReference type="ARBA" id="ARBA00023125"/>
    </source>
</evidence>
<feature type="region of interest" description="Disordered" evidence="8">
    <location>
        <begin position="815"/>
        <end position="848"/>
    </location>
</feature>
<dbReference type="Gene3D" id="3.40.50.300">
    <property type="entry name" value="P-loop containing nucleotide triphosphate hydrolases"/>
    <property type="match status" value="1"/>
</dbReference>
<accession>A0A196SKT9</accession>
<evidence type="ECO:0000313" key="12">
    <source>
        <dbReference type="Proteomes" id="UP000078348"/>
    </source>
</evidence>
<keyword evidence="9" id="KW-0812">Transmembrane</keyword>
<proteinExistence type="predicted"/>
<dbReference type="EMBL" id="LXWW01000054">
    <property type="protein sequence ID" value="OAO16911.1"/>
    <property type="molecule type" value="Genomic_DNA"/>
</dbReference>
<comment type="subcellular location">
    <subcellularLocation>
        <location evidence="1">Nucleus</location>
    </subcellularLocation>
</comment>
<evidence type="ECO:0000256" key="1">
    <source>
        <dbReference type="ARBA" id="ARBA00004123"/>
    </source>
</evidence>
<evidence type="ECO:0000256" key="4">
    <source>
        <dbReference type="ARBA" id="ARBA00022840"/>
    </source>
</evidence>
<dbReference type="GO" id="GO:0006260">
    <property type="term" value="P:DNA replication"/>
    <property type="evidence" value="ECO:0007669"/>
    <property type="project" value="UniProtKB-KW"/>
</dbReference>
<feature type="transmembrane region" description="Helical" evidence="9">
    <location>
        <begin position="31"/>
        <end position="49"/>
    </location>
</feature>
<evidence type="ECO:0000256" key="3">
    <source>
        <dbReference type="ARBA" id="ARBA00022741"/>
    </source>
</evidence>
<dbReference type="GO" id="GO:0016887">
    <property type="term" value="F:ATP hydrolysis activity"/>
    <property type="evidence" value="ECO:0007669"/>
    <property type="project" value="InterPro"/>
</dbReference>
<feature type="compositionally biased region" description="Basic and acidic residues" evidence="8">
    <location>
        <begin position="145"/>
        <end position="157"/>
    </location>
</feature>
<keyword evidence="6" id="KW-0539">Nucleus</keyword>
<dbReference type="AlphaFoldDB" id="A0A196SKT9"/>
<evidence type="ECO:0000259" key="10">
    <source>
        <dbReference type="Pfam" id="PF00004"/>
    </source>
</evidence>
<dbReference type="InterPro" id="IPR027417">
    <property type="entry name" value="P-loop_NTPase"/>
</dbReference>
<dbReference type="InterPro" id="IPR053016">
    <property type="entry name" value="CTF18-RFC_complex"/>
</dbReference>
<dbReference type="InterPro" id="IPR003959">
    <property type="entry name" value="ATPase_AAA_core"/>
</dbReference>
<gene>
    <name evidence="11" type="ORF">AV274_1354</name>
</gene>
<keyword evidence="4" id="KW-0067">ATP-binding</keyword>
<dbReference type="GO" id="GO:0005634">
    <property type="term" value="C:nucleus"/>
    <property type="evidence" value="ECO:0007669"/>
    <property type="project" value="UniProtKB-SubCell"/>
</dbReference>
<dbReference type="GO" id="GO:0005524">
    <property type="term" value="F:ATP binding"/>
    <property type="evidence" value="ECO:0007669"/>
    <property type="project" value="UniProtKB-KW"/>
</dbReference>
<keyword evidence="9" id="KW-0472">Membrane</keyword>
<evidence type="ECO:0000256" key="2">
    <source>
        <dbReference type="ARBA" id="ARBA00022705"/>
    </source>
</evidence>
<dbReference type="OrthoDB" id="2195431at2759"/>
<evidence type="ECO:0000256" key="9">
    <source>
        <dbReference type="SAM" id="Phobius"/>
    </source>
</evidence>
<dbReference type="Gene3D" id="1.10.8.60">
    <property type="match status" value="1"/>
</dbReference>
<feature type="domain" description="ATPase AAA-type core" evidence="10">
    <location>
        <begin position="359"/>
        <end position="466"/>
    </location>
</feature>
<keyword evidence="2" id="KW-0235">DNA replication</keyword>
<dbReference type="GO" id="GO:0003677">
    <property type="term" value="F:DNA binding"/>
    <property type="evidence" value="ECO:0007669"/>
    <property type="project" value="UniProtKB-KW"/>
</dbReference>
<dbReference type="Proteomes" id="UP000078348">
    <property type="component" value="Unassembled WGS sequence"/>
</dbReference>
<keyword evidence="12" id="KW-1185">Reference proteome</keyword>
<dbReference type="CDD" id="cd18140">
    <property type="entry name" value="HLD_clamp_RFC"/>
    <property type="match status" value="1"/>
</dbReference>
<comment type="caution">
    <text evidence="11">The sequence shown here is derived from an EMBL/GenBank/DDBJ whole genome shotgun (WGS) entry which is preliminary data.</text>
</comment>
<dbReference type="InterPro" id="IPR047854">
    <property type="entry name" value="RFC_lid"/>
</dbReference>
<keyword evidence="9" id="KW-1133">Transmembrane helix</keyword>
<evidence type="ECO:0000256" key="8">
    <source>
        <dbReference type="SAM" id="MobiDB-lite"/>
    </source>
</evidence>
<evidence type="ECO:0000256" key="7">
    <source>
        <dbReference type="ARBA" id="ARBA00023306"/>
    </source>
</evidence>
<dbReference type="STRING" id="478820.A0A196SKT9"/>
<keyword evidence="5" id="KW-0238">DNA-binding</keyword>
<evidence type="ECO:0000256" key="6">
    <source>
        <dbReference type="ARBA" id="ARBA00023242"/>
    </source>
</evidence>
<protein>
    <submittedName>
        <fullName evidence="11">Chromosome transmission fidelity protein</fullName>
    </submittedName>
</protein>
<evidence type="ECO:0000313" key="11">
    <source>
        <dbReference type="EMBL" id="OAO16911.1"/>
    </source>
</evidence>
<organism evidence="11 12">
    <name type="scientific">Blastocystis sp. subtype 1 (strain ATCC 50177 / NandII)</name>
    <dbReference type="NCBI Taxonomy" id="478820"/>
    <lineage>
        <taxon>Eukaryota</taxon>
        <taxon>Sar</taxon>
        <taxon>Stramenopiles</taxon>
        <taxon>Bigyra</taxon>
        <taxon>Opalozoa</taxon>
        <taxon>Opalinata</taxon>
        <taxon>Blastocystidae</taxon>
        <taxon>Blastocystis</taxon>
    </lineage>
</organism>
<dbReference type="Pfam" id="PF00004">
    <property type="entry name" value="AAA"/>
    <property type="match status" value="1"/>
</dbReference>